<organism evidence="1 2">
    <name type="scientific">Limnobacter parvus</name>
    <dbReference type="NCBI Taxonomy" id="2939690"/>
    <lineage>
        <taxon>Bacteria</taxon>
        <taxon>Pseudomonadati</taxon>
        <taxon>Pseudomonadota</taxon>
        <taxon>Betaproteobacteria</taxon>
        <taxon>Burkholderiales</taxon>
        <taxon>Burkholderiaceae</taxon>
        <taxon>Limnobacter</taxon>
    </lineage>
</organism>
<name>A0ABT1XKS2_9BURK</name>
<dbReference type="RefSeq" id="WP_257513107.1">
    <property type="nucleotide sequence ID" value="NZ_JANKHG010000027.1"/>
</dbReference>
<evidence type="ECO:0000313" key="2">
    <source>
        <dbReference type="Proteomes" id="UP001165267"/>
    </source>
</evidence>
<proteinExistence type="predicted"/>
<gene>
    <name evidence="1" type="ORF">NSP04_14690</name>
</gene>
<sequence>MLSQSPVTVGLESMDSLPGSNLIDLSLASSFIPGDLFQSIVSQIAQIDLSLFGMHNQFDPLTSALSPSCFADFFQSTSPINSSASFAEPVVAQSAEFA</sequence>
<reference evidence="1" key="1">
    <citation type="submission" date="2022-07" db="EMBL/GenBank/DDBJ databases">
        <authorList>
            <person name="Xamxidin M."/>
        </authorList>
    </citation>
    <scope>NUCLEOTIDE SEQUENCE</scope>
    <source>
        <strain evidence="1">YS8-69</strain>
    </source>
</reference>
<keyword evidence="2" id="KW-1185">Reference proteome</keyword>
<comment type="caution">
    <text evidence="1">The sequence shown here is derived from an EMBL/GenBank/DDBJ whole genome shotgun (WGS) entry which is preliminary data.</text>
</comment>
<protein>
    <submittedName>
        <fullName evidence="1">Uncharacterized protein</fullName>
    </submittedName>
</protein>
<accession>A0ABT1XKS2</accession>
<evidence type="ECO:0000313" key="1">
    <source>
        <dbReference type="EMBL" id="MCR2747896.1"/>
    </source>
</evidence>
<dbReference type="Proteomes" id="UP001165267">
    <property type="component" value="Unassembled WGS sequence"/>
</dbReference>
<dbReference type="EMBL" id="JANKHG010000027">
    <property type="protein sequence ID" value="MCR2747896.1"/>
    <property type="molecule type" value="Genomic_DNA"/>
</dbReference>